<evidence type="ECO:0000313" key="3">
    <source>
        <dbReference type="Proteomes" id="UP001151760"/>
    </source>
</evidence>
<gene>
    <name evidence="2" type="ORF">Tco_1091047</name>
</gene>
<evidence type="ECO:0000256" key="1">
    <source>
        <dbReference type="SAM" id="MobiDB-lite"/>
    </source>
</evidence>
<keyword evidence="3" id="KW-1185">Reference proteome</keyword>
<reference evidence="2" key="1">
    <citation type="journal article" date="2022" name="Int. J. Mol. Sci.">
        <title>Draft Genome of Tanacetum Coccineum: Genomic Comparison of Closely Related Tanacetum-Family Plants.</title>
        <authorList>
            <person name="Yamashiro T."/>
            <person name="Shiraishi A."/>
            <person name="Nakayama K."/>
            <person name="Satake H."/>
        </authorList>
    </citation>
    <scope>NUCLEOTIDE SEQUENCE</scope>
</reference>
<feature type="region of interest" description="Disordered" evidence="1">
    <location>
        <begin position="77"/>
        <end position="137"/>
    </location>
</feature>
<comment type="caution">
    <text evidence="2">The sequence shown here is derived from an EMBL/GenBank/DDBJ whole genome shotgun (WGS) entry which is preliminary data.</text>
</comment>
<dbReference type="EMBL" id="BQNB010020398">
    <property type="protein sequence ID" value="GJT95529.1"/>
    <property type="molecule type" value="Genomic_DNA"/>
</dbReference>
<evidence type="ECO:0000313" key="2">
    <source>
        <dbReference type="EMBL" id="GJT95529.1"/>
    </source>
</evidence>
<feature type="compositionally biased region" description="Basic residues" evidence="1">
    <location>
        <begin position="105"/>
        <end position="115"/>
    </location>
</feature>
<protein>
    <submittedName>
        <fullName evidence="2">Uncharacterized protein</fullName>
    </submittedName>
</protein>
<accession>A0ABQ5I607</accession>
<proteinExistence type="predicted"/>
<dbReference type="Proteomes" id="UP001151760">
    <property type="component" value="Unassembled WGS sequence"/>
</dbReference>
<sequence length="231" mass="25398">MEVDTPIKRLLGVTAAQDQQIVLEPEESNGFEGIASAKAKTVNNERQIQALVDKKKVVITESTIKSDLHLDDAEVQAPQAEGESLAIPTDPHPTHSISQPSLPRPQKKQSRRKQRKDTAIPETGGPTESMADDTKEHQKVLDLETSKAAQAQEISSLKQRVKKLEKKKIRPHGLKRLFKVGSSRRVESFDEGDEVVADKEVAITADPIITTEEEVTTVSTTAIITPEDVTL</sequence>
<name>A0ABQ5I607_9ASTR</name>
<reference evidence="2" key="2">
    <citation type="submission" date="2022-01" db="EMBL/GenBank/DDBJ databases">
        <authorList>
            <person name="Yamashiro T."/>
            <person name="Shiraishi A."/>
            <person name="Satake H."/>
            <person name="Nakayama K."/>
        </authorList>
    </citation>
    <scope>NUCLEOTIDE SEQUENCE</scope>
</reference>
<organism evidence="2 3">
    <name type="scientific">Tanacetum coccineum</name>
    <dbReference type="NCBI Taxonomy" id="301880"/>
    <lineage>
        <taxon>Eukaryota</taxon>
        <taxon>Viridiplantae</taxon>
        <taxon>Streptophyta</taxon>
        <taxon>Embryophyta</taxon>
        <taxon>Tracheophyta</taxon>
        <taxon>Spermatophyta</taxon>
        <taxon>Magnoliopsida</taxon>
        <taxon>eudicotyledons</taxon>
        <taxon>Gunneridae</taxon>
        <taxon>Pentapetalae</taxon>
        <taxon>asterids</taxon>
        <taxon>campanulids</taxon>
        <taxon>Asterales</taxon>
        <taxon>Asteraceae</taxon>
        <taxon>Asteroideae</taxon>
        <taxon>Anthemideae</taxon>
        <taxon>Anthemidinae</taxon>
        <taxon>Tanacetum</taxon>
    </lineage>
</organism>